<proteinExistence type="predicted"/>
<organism evidence="2">
    <name type="scientific">bioreactor metagenome</name>
    <dbReference type="NCBI Taxonomy" id="1076179"/>
    <lineage>
        <taxon>unclassified sequences</taxon>
        <taxon>metagenomes</taxon>
        <taxon>ecological metagenomes</taxon>
    </lineage>
</organism>
<evidence type="ECO:0000313" key="2">
    <source>
        <dbReference type="EMBL" id="MPN09937.1"/>
    </source>
</evidence>
<name>A0A645F6W1_9ZZZZ</name>
<sequence length="105" mass="11593">MIEDHIRRVGAGIQRKGNLGLIIGNGNDLKVDINIILFLNGFDCQPVFFERWSRVVGVVHRDLQGLALKKIFFRHGSGGCEAEHQGKGQQPGKGTGNAFHDMNLL</sequence>
<comment type="caution">
    <text evidence="2">The sequence shown here is derived from an EMBL/GenBank/DDBJ whole genome shotgun (WGS) entry which is preliminary data.</text>
</comment>
<accession>A0A645F6W1</accession>
<dbReference type="EMBL" id="VSSQ01056073">
    <property type="protein sequence ID" value="MPN09937.1"/>
    <property type="molecule type" value="Genomic_DNA"/>
</dbReference>
<reference evidence="2" key="1">
    <citation type="submission" date="2019-08" db="EMBL/GenBank/DDBJ databases">
        <authorList>
            <person name="Kucharzyk K."/>
            <person name="Murdoch R.W."/>
            <person name="Higgins S."/>
            <person name="Loffler F."/>
        </authorList>
    </citation>
    <scope>NUCLEOTIDE SEQUENCE</scope>
</reference>
<protein>
    <submittedName>
        <fullName evidence="2">Uncharacterized protein</fullName>
    </submittedName>
</protein>
<dbReference type="AlphaFoldDB" id="A0A645F6W1"/>
<feature type="region of interest" description="Disordered" evidence="1">
    <location>
        <begin position="79"/>
        <end position="100"/>
    </location>
</feature>
<gene>
    <name evidence="2" type="ORF">SDC9_157230</name>
</gene>
<evidence type="ECO:0000256" key="1">
    <source>
        <dbReference type="SAM" id="MobiDB-lite"/>
    </source>
</evidence>